<feature type="transmembrane region" description="Helical" evidence="9">
    <location>
        <begin position="382"/>
        <end position="401"/>
    </location>
</feature>
<feature type="region of interest" description="Disordered" evidence="8">
    <location>
        <begin position="89"/>
        <end position="114"/>
    </location>
</feature>
<dbReference type="InterPro" id="IPR050363">
    <property type="entry name" value="MIP/Aquaporin"/>
</dbReference>
<feature type="domain" description="Potassium channel" evidence="10">
    <location>
        <begin position="388"/>
        <end position="462"/>
    </location>
</feature>
<feature type="transmembrane region" description="Helical" evidence="9">
    <location>
        <begin position="738"/>
        <end position="759"/>
    </location>
</feature>
<reference evidence="11" key="2">
    <citation type="submission" date="2022-06" db="UniProtKB">
        <authorList>
            <consortium name="EnsemblMetazoa"/>
        </authorList>
    </citation>
    <scope>IDENTIFICATION</scope>
    <source>
        <strain evidence="11">PS312</strain>
    </source>
</reference>
<dbReference type="GO" id="GO:0016323">
    <property type="term" value="C:basolateral plasma membrane"/>
    <property type="evidence" value="ECO:0000318"/>
    <property type="project" value="GO_Central"/>
</dbReference>
<dbReference type="Gene3D" id="1.20.1080.10">
    <property type="entry name" value="Glycerol uptake facilitator protein"/>
    <property type="match status" value="1"/>
</dbReference>
<dbReference type="InterPro" id="IPR023271">
    <property type="entry name" value="Aquaporin-like"/>
</dbReference>
<dbReference type="Pfam" id="PF00230">
    <property type="entry name" value="MIP"/>
    <property type="match status" value="1"/>
</dbReference>
<dbReference type="PANTHER" id="PTHR43829:SF4">
    <property type="entry name" value="AQUAPORIN-9"/>
    <property type="match status" value="1"/>
</dbReference>
<dbReference type="GO" id="GO:0015250">
    <property type="term" value="F:water channel activity"/>
    <property type="evidence" value="ECO:0000318"/>
    <property type="project" value="GO_Central"/>
</dbReference>
<comment type="function">
    <text evidence="7">Aquaglyceroporin that may modulate the water content and osmolytes during anhydrobiosis.</text>
</comment>
<dbReference type="InterPro" id="IPR013099">
    <property type="entry name" value="K_chnl_dom"/>
</dbReference>
<feature type="transmembrane region" description="Helical" evidence="9">
    <location>
        <begin position="156"/>
        <end position="180"/>
    </location>
</feature>
<dbReference type="InterPro" id="IPR000425">
    <property type="entry name" value="MIP"/>
</dbReference>
<evidence type="ECO:0000256" key="9">
    <source>
        <dbReference type="SAM" id="Phobius"/>
    </source>
</evidence>
<dbReference type="SUPFAM" id="SSF81324">
    <property type="entry name" value="Voltage-gated potassium channels"/>
    <property type="match status" value="2"/>
</dbReference>
<feature type="transmembrane region" description="Helical" evidence="9">
    <location>
        <begin position="834"/>
        <end position="855"/>
    </location>
</feature>
<evidence type="ECO:0000313" key="12">
    <source>
        <dbReference type="Proteomes" id="UP000005239"/>
    </source>
</evidence>
<feature type="transmembrane region" description="Helical" evidence="9">
    <location>
        <begin position="288"/>
        <end position="308"/>
    </location>
</feature>
<dbReference type="PROSITE" id="PS00221">
    <property type="entry name" value="MIP"/>
    <property type="match status" value="1"/>
</dbReference>
<keyword evidence="5 9" id="KW-1133">Transmembrane helix</keyword>
<dbReference type="FunFam" id="1.20.1080.10:FF:000088">
    <property type="entry name" value="AQuaPorin or aquaglyceroporin related"/>
    <property type="match status" value="1"/>
</dbReference>
<evidence type="ECO:0000256" key="1">
    <source>
        <dbReference type="ARBA" id="ARBA00004141"/>
    </source>
</evidence>
<keyword evidence="4 9" id="KW-0812">Transmembrane</keyword>
<proteinExistence type="inferred from homology"/>
<feature type="compositionally biased region" description="Pro residues" evidence="8">
    <location>
        <begin position="90"/>
        <end position="103"/>
    </location>
</feature>
<protein>
    <recommendedName>
        <fullName evidence="10">Potassium channel domain-containing protein</fullName>
    </recommendedName>
</protein>
<feature type="transmembrane region" description="Helical" evidence="9">
    <location>
        <begin position="436"/>
        <end position="459"/>
    </location>
</feature>
<dbReference type="CDD" id="cd00333">
    <property type="entry name" value="MIP"/>
    <property type="match status" value="1"/>
</dbReference>
<evidence type="ECO:0000256" key="7">
    <source>
        <dbReference type="ARBA" id="ARBA00045280"/>
    </source>
</evidence>
<gene>
    <name evidence="11" type="primary">WBGene00118207</name>
</gene>
<sequence length="1042" mass="116282">MFSEWASSTRRSRLPASIALLAAVGQPQTGLFFQPALRSEIAELRRASIASTKRFSVASTHTSLHPYGSSLHPIRDPFYLARLDPSFDPNQPPSCPPSEPPSAPLSRHNTAPRKESYILENNGRVKWEEERKELEAAEQVPQESLCKKIVNILKILLPHVGLNVLLLSYITMGAIVFIWLEADNELMNRREKLSRVFTAYQSILNETQEMCSHINSSEVERRIRPLLSVLSQTHEYDDRFADDAQLWQDSKEELTTRWTFPASVLYALTVITSTGYDHVTPTTDPGRVFTVFFGLLGIPLMFITAADIGKFLSEIVIRSYAQLLSIWQRIARLIETLRLRLFPGDVDSIDSLDLKKSRRKRTTAEEDEDEEEDEEDRLQLPVASYFALIIGYCCFGSILFNSFEKGPIWSFIHGVFFSFNTITTIGLGNIQVKSNVYLALAVFYVVIGLAVITASLDLCSSTLKRTFTKLHYFGRKIRGARRGIANMSDDIREAMRIIAALKKTRAGKDRITLEELKRFLEVQEHLLRQPYVPYNVHFFRWIEDAKGNIADGLDKDADDLYAAYLDDVSMNGKMPPISPLSHKMSSSDPMLFFYKLLFEQSAADIMTADNKSESSDGSLSFGSIEFGENWWMRRITLLFTRCLPLRVLYNRRELSRDSAPFLSCPFRSFSLFTPSIHSTSEMDGIREKIANAFRIEDKKVVRQFLAELIGTFFLVFIGTSANVQQAVAIGGNSTSAHIAWGIGFMFAVFLAASVSGAHLNPAISFTQYLLGNITIPRMVVYWAAQFIGAFLGAAATYFGHHDDLWTIDRGVRSVGGQTGTAGLFATYPSAHMSIWGSLLDQIIGTAILSGLVCLITDKRHKIHSAMVPVLAGSIMTMVAMTFGANGGFAINPARDLGPRLWCLIAGYGWESFSANGYYFWIPLVGPMIGAIVGAFIYKFFVGLHGGRDTLNVTNESYDPQGGMRGVPHFPSSTSPGSRPYVDGQKTAQGYNHWRPSISLCGRCSCCKLRPLTSICMCLDFPVAIDMEGGTLVGFARSSPYRS</sequence>
<keyword evidence="12" id="KW-1185">Reference proteome</keyword>
<feature type="domain" description="Potassium channel" evidence="10">
    <location>
        <begin position="255"/>
        <end position="313"/>
    </location>
</feature>
<dbReference type="GO" id="GO:0005886">
    <property type="term" value="C:plasma membrane"/>
    <property type="evidence" value="ECO:0000318"/>
    <property type="project" value="GO_Central"/>
</dbReference>
<dbReference type="Proteomes" id="UP000005239">
    <property type="component" value="Unassembled WGS sequence"/>
</dbReference>
<keyword evidence="3" id="KW-0813">Transport</keyword>
<dbReference type="PRINTS" id="PR00783">
    <property type="entry name" value="MINTRINSICP"/>
</dbReference>
<evidence type="ECO:0000256" key="4">
    <source>
        <dbReference type="ARBA" id="ARBA00022692"/>
    </source>
</evidence>
<dbReference type="EnsemblMetazoa" id="PPA28653.1">
    <property type="protein sequence ID" value="PPA28653.1"/>
    <property type="gene ID" value="WBGene00118207"/>
</dbReference>
<evidence type="ECO:0000313" key="11">
    <source>
        <dbReference type="EnsemblMetazoa" id="PPA28653.1"/>
    </source>
</evidence>
<comment type="subcellular location">
    <subcellularLocation>
        <location evidence="1">Membrane</location>
        <topology evidence="1">Multi-pass membrane protein</topology>
    </subcellularLocation>
</comment>
<reference evidence="12" key="1">
    <citation type="journal article" date="2008" name="Nat. Genet.">
        <title>The Pristionchus pacificus genome provides a unique perspective on nematode lifestyle and parasitism.</title>
        <authorList>
            <person name="Dieterich C."/>
            <person name="Clifton S.W."/>
            <person name="Schuster L.N."/>
            <person name="Chinwalla A."/>
            <person name="Delehaunty K."/>
            <person name="Dinkelacker I."/>
            <person name="Fulton L."/>
            <person name="Fulton R."/>
            <person name="Godfrey J."/>
            <person name="Minx P."/>
            <person name="Mitreva M."/>
            <person name="Roeseler W."/>
            <person name="Tian H."/>
            <person name="Witte H."/>
            <person name="Yang S.P."/>
            <person name="Wilson R.K."/>
            <person name="Sommer R.J."/>
        </authorList>
    </citation>
    <scope>NUCLEOTIDE SEQUENCE [LARGE SCALE GENOMIC DNA]</scope>
    <source>
        <strain evidence="12">PS312</strain>
    </source>
</reference>
<dbReference type="AlphaFoldDB" id="A0A8R1UH41"/>
<feature type="transmembrane region" description="Helical" evidence="9">
    <location>
        <begin position="867"/>
        <end position="890"/>
    </location>
</feature>
<dbReference type="GO" id="GO:0015793">
    <property type="term" value="P:glycerol transmembrane transport"/>
    <property type="evidence" value="ECO:0000318"/>
    <property type="project" value="GO_Central"/>
</dbReference>
<feature type="transmembrane region" description="Helical" evidence="9">
    <location>
        <begin position="917"/>
        <end position="937"/>
    </location>
</feature>
<dbReference type="Pfam" id="PF07885">
    <property type="entry name" value="Ion_trans_2"/>
    <property type="match status" value="2"/>
</dbReference>
<dbReference type="InterPro" id="IPR022357">
    <property type="entry name" value="MIP_CS"/>
</dbReference>
<feature type="transmembrane region" description="Helical" evidence="9">
    <location>
        <begin position="779"/>
        <end position="799"/>
    </location>
</feature>
<name>A0A8R1UH41_PRIPA</name>
<keyword evidence="6 9" id="KW-0472">Membrane</keyword>
<evidence type="ECO:0000256" key="5">
    <source>
        <dbReference type="ARBA" id="ARBA00022989"/>
    </source>
</evidence>
<comment type="similarity">
    <text evidence="2">Belongs to the MIP/aquaporin (TC 1.A.8) family.</text>
</comment>
<evidence type="ECO:0000256" key="6">
    <source>
        <dbReference type="ARBA" id="ARBA00023136"/>
    </source>
</evidence>
<dbReference type="GO" id="GO:0015254">
    <property type="term" value="F:glycerol channel activity"/>
    <property type="evidence" value="ECO:0000318"/>
    <property type="project" value="GO_Central"/>
</dbReference>
<dbReference type="GO" id="GO:0006833">
    <property type="term" value="P:water transport"/>
    <property type="evidence" value="ECO:0000318"/>
    <property type="project" value="GO_Central"/>
</dbReference>
<evidence type="ECO:0000256" key="2">
    <source>
        <dbReference type="ARBA" id="ARBA00006175"/>
    </source>
</evidence>
<accession>A0A8R1UH41</accession>
<evidence type="ECO:0000256" key="3">
    <source>
        <dbReference type="ARBA" id="ARBA00022448"/>
    </source>
</evidence>
<feature type="transmembrane region" description="Helical" evidence="9">
    <location>
        <begin position="408"/>
        <end position="430"/>
    </location>
</feature>
<dbReference type="SUPFAM" id="SSF81338">
    <property type="entry name" value="Aquaporin-like"/>
    <property type="match status" value="1"/>
</dbReference>
<feature type="transmembrane region" description="Helical" evidence="9">
    <location>
        <begin position="704"/>
        <end position="723"/>
    </location>
</feature>
<evidence type="ECO:0000259" key="10">
    <source>
        <dbReference type="Pfam" id="PF07885"/>
    </source>
</evidence>
<dbReference type="PANTHER" id="PTHR43829">
    <property type="entry name" value="AQUAPORIN OR AQUAGLYCEROPORIN RELATED"/>
    <property type="match status" value="1"/>
</dbReference>
<dbReference type="Gene3D" id="1.10.287.70">
    <property type="match status" value="1"/>
</dbReference>
<evidence type="ECO:0000256" key="8">
    <source>
        <dbReference type="SAM" id="MobiDB-lite"/>
    </source>
</evidence>
<organism evidence="11 12">
    <name type="scientific">Pristionchus pacificus</name>
    <name type="common">Parasitic nematode worm</name>
    <dbReference type="NCBI Taxonomy" id="54126"/>
    <lineage>
        <taxon>Eukaryota</taxon>
        <taxon>Metazoa</taxon>
        <taxon>Ecdysozoa</taxon>
        <taxon>Nematoda</taxon>
        <taxon>Chromadorea</taxon>
        <taxon>Rhabditida</taxon>
        <taxon>Rhabditina</taxon>
        <taxon>Diplogasteromorpha</taxon>
        <taxon>Diplogasteroidea</taxon>
        <taxon>Neodiplogasteridae</taxon>
        <taxon>Pristionchus</taxon>
    </lineage>
</organism>